<proteinExistence type="predicted"/>
<feature type="region of interest" description="Disordered" evidence="1">
    <location>
        <begin position="58"/>
        <end position="80"/>
    </location>
</feature>
<reference evidence="3" key="1">
    <citation type="submission" date="2025-08" db="UniProtKB">
        <authorList>
            <consortium name="RefSeq"/>
        </authorList>
    </citation>
    <scope>IDENTIFICATION</scope>
</reference>
<evidence type="ECO:0000313" key="3">
    <source>
        <dbReference type="RefSeq" id="XP_019705322.1"/>
    </source>
</evidence>
<dbReference type="Pfam" id="PF21737">
    <property type="entry name" value="DUF6865"/>
    <property type="match status" value="1"/>
</dbReference>
<dbReference type="PANTHER" id="PTHR35282">
    <property type="entry name" value="F5D14.24 PROTEIN"/>
    <property type="match status" value="1"/>
</dbReference>
<dbReference type="PANTHER" id="PTHR35282:SF2">
    <property type="entry name" value="F5D14.24 PROTEIN"/>
    <property type="match status" value="1"/>
</dbReference>
<dbReference type="OrthoDB" id="632588at2759"/>
<name>A0A6J0PHC6_ELAGV</name>
<protein>
    <submittedName>
        <fullName evidence="3">Uncharacterized protein LOC105043846 isoform X1</fullName>
    </submittedName>
</protein>
<dbReference type="RefSeq" id="XP_019705322.1">
    <property type="nucleotide sequence ID" value="XM_019849763.2"/>
</dbReference>
<accession>A0A6J0PHC6</accession>
<evidence type="ECO:0000256" key="1">
    <source>
        <dbReference type="SAM" id="MobiDB-lite"/>
    </source>
</evidence>
<keyword evidence="2" id="KW-1185">Reference proteome</keyword>
<organism evidence="2 3">
    <name type="scientific">Elaeis guineensis var. tenera</name>
    <name type="common">Oil palm</name>
    <dbReference type="NCBI Taxonomy" id="51953"/>
    <lineage>
        <taxon>Eukaryota</taxon>
        <taxon>Viridiplantae</taxon>
        <taxon>Streptophyta</taxon>
        <taxon>Embryophyta</taxon>
        <taxon>Tracheophyta</taxon>
        <taxon>Spermatophyta</taxon>
        <taxon>Magnoliopsida</taxon>
        <taxon>Liliopsida</taxon>
        <taxon>Arecaceae</taxon>
        <taxon>Arecoideae</taxon>
        <taxon>Cocoseae</taxon>
        <taxon>Elaeidinae</taxon>
        <taxon>Elaeis</taxon>
    </lineage>
</organism>
<dbReference type="Proteomes" id="UP000504607">
    <property type="component" value="Chromosome 4"/>
</dbReference>
<gene>
    <name evidence="3" type="primary">LOC105043846</name>
</gene>
<sequence>MARNAYEFVHIQKYFISAEVGQVDTVCMDSMAPVTEVSQELAREYLIAISQSIPEKNLHSNPLPTNYTDANGVSVKESGEAEKYRSKLISISYTESSDVQPAPSALENLRS</sequence>
<dbReference type="InParanoid" id="A0A6J0PHC6"/>
<dbReference type="AlphaFoldDB" id="A0A6J0PHC6"/>
<feature type="compositionally biased region" description="Polar residues" evidence="1">
    <location>
        <begin position="58"/>
        <end position="71"/>
    </location>
</feature>
<dbReference type="InterPro" id="IPR049198">
    <property type="entry name" value="DUF6865"/>
</dbReference>
<evidence type="ECO:0000313" key="2">
    <source>
        <dbReference type="Proteomes" id="UP000504607"/>
    </source>
</evidence>
<dbReference type="FunCoup" id="A0A6J0PHC6">
    <property type="interactions" value="185"/>
</dbReference>